<dbReference type="SUPFAM" id="SSF51735">
    <property type="entry name" value="NAD(P)-binding Rossmann-fold domains"/>
    <property type="match status" value="1"/>
</dbReference>
<dbReference type="Pfam" id="PF02558">
    <property type="entry name" value="ApbA"/>
    <property type="match status" value="1"/>
</dbReference>
<dbReference type="InterPro" id="IPR008927">
    <property type="entry name" value="6-PGluconate_DH-like_C_sf"/>
</dbReference>
<dbReference type="GO" id="GO:0015940">
    <property type="term" value="P:pantothenate biosynthetic process"/>
    <property type="evidence" value="ECO:0007669"/>
    <property type="project" value="UniProtKB-UniPathway"/>
</dbReference>
<dbReference type="InterPro" id="IPR013752">
    <property type="entry name" value="KPA_reductase"/>
</dbReference>
<dbReference type="EMBL" id="WEKT01000001">
    <property type="protein sequence ID" value="MZI91714.1"/>
    <property type="molecule type" value="Genomic_DNA"/>
</dbReference>
<feature type="domain" description="Ketopantoate reductase C-terminal" evidence="12">
    <location>
        <begin position="177"/>
        <end position="295"/>
    </location>
</feature>
<dbReference type="UniPathway" id="UPA00028">
    <property type="reaction ID" value="UER00004"/>
</dbReference>
<dbReference type="InterPro" id="IPR013328">
    <property type="entry name" value="6PGD_dom2"/>
</dbReference>
<dbReference type="RefSeq" id="WP_161153025.1">
    <property type="nucleotide sequence ID" value="NZ_WEKT01000001.1"/>
</dbReference>
<dbReference type="Gene3D" id="1.10.1040.10">
    <property type="entry name" value="N-(1-d-carboxylethyl)-l-norvaline Dehydrogenase, domain 2"/>
    <property type="match status" value="1"/>
</dbReference>
<keyword evidence="14" id="KW-1185">Reference proteome</keyword>
<dbReference type="Proteomes" id="UP000462621">
    <property type="component" value="Unassembled WGS sequence"/>
</dbReference>
<dbReference type="InterPro" id="IPR050838">
    <property type="entry name" value="Ketopantoate_reductase"/>
</dbReference>
<evidence type="ECO:0000256" key="7">
    <source>
        <dbReference type="ARBA" id="ARBA00023002"/>
    </source>
</evidence>
<comment type="function">
    <text evidence="10">Catalyzes the NADPH-dependent reduction of ketopantoate into pantoic acid.</text>
</comment>
<keyword evidence="7 10" id="KW-0560">Oxidoreductase</keyword>
<dbReference type="GO" id="GO:0050661">
    <property type="term" value="F:NADP binding"/>
    <property type="evidence" value="ECO:0007669"/>
    <property type="project" value="TreeGrafter"/>
</dbReference>
<evidence type="ECO:0000259" key="11">
    <source>
        <dbReference type="Pfam" id="PF02558"/>
    </source>
</evidence>
<evidence type="ECO:0000256" key="9">
    <source>
        <dbReference type="ARBA" id="ARBA00048793"/>
    </source>
</evidence>
<sequence length="301" mass="33482">MNIVIVGPGAIGSLWAYSLYQAGHKVSLWSKHIRPTSSLTLENVDGEIHPHISFPAQEYSQLNHADLILVTVKAWQVTQALSPLLEHIHTDTILMFMQNGMGATDQLFPALKHYPTLLATTTHGAWKPSSDYVRHTGLGQTTIGALNSKGESCQFIADVFEHALPNSLWVNDISVPLWAKLAVNCVINPLTAIHQCKNGQLLSDTFTTTINKLVEELVLVMSQEGISITHAVLRQQILSVAQATADNFSSMQQDIIHQRPTEIDFINGYLVKIAQQHGIKTPENKQLFQQIKKLEKQWSQL</sequence>
<evidence type="ECO:0000259" key="12">
    <source>
        <dbReference type="Pfam" id="PF08546"/>
    </source>
</evidence>
<dbReference type="NCBIfam" id="NF005087">
    <property type="entry name" value="PRK06522.1-1"/>
    <property type="match status" value="1"/>
</dbReference>
<reference evidence="13 14" key="1">
    <citation type="submission" date="2019-10" db="EMBL/GenBank/DDBJ databases">
        <title>Vibrio sp. nov. isolated from a shrimp pond.</title>
        <authorList>
            <person name="Gomez-Gil B."/>
            <person name="Enciso-Ibarra J."/>
            <person name="Enciso-Ibarra K."/>
            <person name="Bolan-Mejia C."/>
        </authorList>
    </citation>
    <scope>NUCLEOTIDE SEQUENCE [LARGE SCALE GENOMIC DNA]</scope>
    <source>
        <strain evidence="13 14">CAIM 722</strain>
    </source>
</reference>
<dbReference type="AlphaFoldDB" id="A0A7X4LGX6"/>
<dbReference type="PANTHER" id="PTHR43765:SF2">
    <property type="entry name" value="2-DEHYDROPANTOATE 2-REDUCTASE"/>
    <property type="match status" value="1"/>
</dbReference>
<dbReference type="SUPFAM" id="SSF48179">
    <property type="entry name" value="6-phosphogluconate dehydrogenase C-terminal domain-like"/>
    <property type="match status" value="1"/>
</dbReference>
<comment type="pathway">
    <text evidence="1 10">Cofactor biosynthesis; (R)-pantothenate biosynthesis; (R)-pantoate from 3-methyl-2-oxobutanoate: step 2/2.</text>
</comment>
<evidence type="ECO:0000256" key="8">
    <source>
        <dbReference type="ARBA" id="ARBA00032024"/>
    </source>
</evidence>
<gene>
    <name evidence="13" type="primary">panE</name>
    <name evidence="13" type="ORF">F9817_00640</name>
</gene>
<dbReference type="GO" id="GO:0008677">
    <property type="term" value="F:2-dehydropantoate 2-reductase activity"/>
    <property type="evidence" value="ECO:0007669"/>
    <property type="project" value="UniProtKB-EC"/>
</dbReference>
<dbReference type="EC" id="1.1.1.169" evidence="3 10"/>
<dbReference type="FunFam" id="1.10.1040.10:FF:000017">
    <property type="entry name" value="2-dehydropantoate 2-reductase"/>
    <property type="match status" value="1"/>
</dbReference>
<dbReference type="GO" id="GO:0005737">
    <property type="term" value="C:cytoplasm"/>
    <property type="evidence" value="ECO:0007669"/>
    <property type="project" value="TreeGrafter"/>
</dbReference>
<keyword evidence="5 10" id="KW-0566">Pantothenate biosynthesis</keyword>
<proteinExistence type="inferred from homology"/>
<evidence type="ECO:0000313" key="14">
    <source>
        <dbReference type="Proteomes" id="UP000462621"/>
    </source>
</evidence>
<organism evidence="13 14">
    <name type="scientific">Vibrio eleionomae</name>
    <dbReference type="NCBI Taxonomy" id="2653505"/>
    <lineage>
        <taxon>Bacteria</taxon>
        <taxon>Pseudomonadati</taxon>
        <taxon>Pseudomonadota</taxon>
        <taxon>Gammaproteobacteria</taxon>
        <taxon>Vibrionales</taxon>
        <taxon>Vibrionaceae</taxon>
        <taxon>Vibrio</taxon>
    </lineage>
</organism>
<dbReference type="InterPro" id="IPR036291">
    <property type="entry name" value="NAD(P)-bd_dom_sf"/>
</dbReference>
<dbReference type="NCBIfam" id="TIGR00745">
    <property type="entry name" value="apbA_panE"/>
    <property type="match status" value="1"/>
</dbReference>
<comment type="catalytic activity">
    <reaction evidence="9 10">
        <text>(R)-pantoate + NADP(+) = 2-dehydropantoate + NADPH + H(+)</text>
        <dbReference type="Rhea" id="RHEA:16233"/>
        <dbReference type="ChEBI" id="CHEBI:11561"/>
        <dbReference type="ChEBI" id="CHEBI:15378"/>
        <dbReference type="ChEBI" id="CHEBI:15980"/>
        <dbReference type="ChEBI" id="CHEBI:57783"/>
        <dbReference type="ChEBI" id="CHEBI:58349"/>
        <dbReference type="EC" id="1.1.1.169"/>
    </reaction>
</comment>
<evidence type="ECO:0000256" key="5">
    <source>
        <dbReference type="ARBA" id="ARBA00022655"/>
    </source>
</evidence>
<dbReference type="Pfam" id="PF08546">
    <property type="entry name" value="ApbA_C"/>
    <property type="match status" value="1"/>
</dbReference>
<evidence type="ECO:0000313" key="13">
    <source>
        <dbReference type="EMBL" id="MZI91714.1"/>
    </source>
</evidence>
<evidence type="ECO:0000256" key="2">
    <source>
        <dbReference type="ARBA" id="ARBA00007870"/>
    </source>
</evidence>
<evidence type="ECO:0000256" key="1">
    <source>
        <dbReference type="ARBA" id="ARBA00004994"/>
    </source>
</evidence>
<dbReference type="PANTHER" id="PTHR43765">
    <property type="entry name" value="2-DEHYDROPANTOATE 2-REDUCTASE-RELATED"/>
    <property type="match status" value="1"/>
</dbReference>
<evidence type="ECO:0000256" key="10">
    <source>
        <dbReference type="RuleBase" id="RU362068"/>
    </source>
</evidence>
<protein>
    <recommendedName>
        <fullName evidence="4 10">2-dehydropantoate 2-reductase</fullName>
        <ecNumber evidence="3 10">1.1.1.169</ecNumber>
    </recommendedName>
    <alternativeName>
        <fullName evidence="8 10">Ketopantoate reductase</fullName>
    </alternativeName>
</protein>
<dbReference type="InterPro" id="IPR003710">
    <property type="entry name" value="ApbA"/>
</dbReference>
<name>A0A7X4LGX6_9VIBR</name>
<feature type="domain" description="Ketopantoate reductase N-terminal" evidence="11">
    <location>
        <begin position="3"/>
        <end position="147"/>
    </location>
</feature>
<dbReference type="Gene3D" id="3.40.50.720">
    <property type="entry name" value="NAD(P)-binding Rossmann-like Domain"/>
    <property type="match status" value="1"/>
</dbReference>
<evidence type="ECO:0000256" key="4">
    <source>
        <dbReference type="ARBA" id="ARBA00019465"/>
    </source>
</evidence>
<comment type="similarity">
    <text evidence="2 10">Belongs to the ketopantoate reductase family.</text>
</comment>
<dbReference type="InterPro" id="IPR013332">
    <property type="entry name" value="KPR_N"/>
</dbReference>
<evidence type="ECO:0000256" key="6">
    <source>
        <dbReference type="ARBA" id="ARBA00022857"/>
    </source>
</evidence>
<accession>A0A7X4LGX6</accession>
<evidence type="ECO:0000256" key="3">
    <source>
        <dbReference type="ARBA" id="ARBA00013014"/>
    </source>
</evidence>
<comment type="caution">
    <text evidence="13">The sequence shown here is derived from an EMBL/GenBank/DDBJ whole genome shotgun (WGS) entry which is preliminary data.</text>
</comment>
<keyword evidence="6 10" id="KW-0521">NADP</keyword>